<dbReference type="Proteomes" id="UP000032049">
    <property type="component" value="Unassembled WGS sequence"/>
</dbReference>
<dbReference type="RefSeq" id="WP_041881337.1">
    <property type="nucleotide sequence ID" value="NZ_CP157278.1"/>
</dbReference>
<keyword evidence="1 4" id="KW-0808">Transferase</keyword>
<protein>
    <submittedName>
        <fullName evidence="4">Acetyltransferase</fullName>
    </submittedName>
</protein>
<evidence type="ECO:0000313" key="5">
    <source>
        <dbReference type="Proteomes" id="UP000032049"/>
    </source>
</evidence>
<accession>A0A0D0GJ71</accession>
<dbReference type="Gene3D" id="3.40.630.30">
    <property type="match status" value="1"/>
</dbReference>
<dbReference type="AlphaFoldDB" id="A0A0D0GJ71"/>
<dbReference type="PANTHER" id="PTHR43877:SF2">
    <property type="entry name" value="AMINOALKYLPHOSPHONATE N-ACETYLTRANSFERASE-RELATED"/>
    <property type="match status" value="1"/>
</dbReference>
<dbReference type="InterPro" id="IPR000182">
    <property type="entry name" value="GNAT_dom"/>
</dbReference>
<evidence type="ECO:0000259" key="3">
    <source>
        <dbReference type="PROSITE" id="PS51186"/>
    </source>
</evidence>
<dbReference type="Pfam" id="PF00583">
    <property type="entry name" value="Acetyltransf_1"/>
    <property type="match status" value="1"/>
</dbReference>
<dbReference type="STRING" id="1503925.TH53_10100"/>
<dbReference type="InterPro" id="IPR016181">
    <property type="entry name" value="Acyl_CoA_acyltransferase"/>
</dbReference>
<dbReference type="SUPFAM" id="SSF55729">
    <property type="entry name" value="Acyl-CoA N-acyltransferases (Nat)"/>
    <property type="match status" value="1"/>
</dbReference>
<evidence type="ECO:0000256" key="2">
    <source>
        <dbReference type="ARBA" id="ARBA00023315"/>
    </source>
</evidence>
<name>A0A0D0GJ71_9SPHI</name>
<reference evidence="4 5" key="1">
    <citation type="submission" date="2015-01" db="EMBL/GenBank/DDBJ databases">
        <title>Draft genome sequence of Pedobacter sp. NL19 isolated from sludge of an effluent treatment pond in an abandoned uranium mine.</title>
        <authorList>
            <person name="Santos T."/>
            <person name="Caetano T."/>
            <person name="Covas C."/>
            <person name="Cruz A."/>
            <person name="Mendo S."/>
        </authorList>
    </citation>
    <scope>NUCLEOTIDE SEQUENCE [LARGE SCALE GENOMIC DNA]</scope>
    <source>
        <strain evidence="4 5">NL19</strain>
    </source>
</reference>
<proteinExistence type="predicted"/>
<gene>
    <name evidence="4" type="ORF">TH53_10100</name>
</gene>
<evidence type="ECO:0000313" key="4">
    <source>
        <dbReference type="EMBL" id="KIO77287.1"/>
    </source>
</evidence>
<dbReference type="EMBL" id="JXRA01000040">
    <property type="protein sequence ID" value="KIO77287.1"/>
    <property type="molecule type" value="Genomic_DNA"/>
</dbReference>
<dbReference type="GO" id="GO:0016747">
    <property type="term" value="F:acyltransferase activity, transferring groups other than amino-acyl groups"/>
    <property type="evidence" value="ECO:0007669"/>
    <property type="project" value="InterPro"/>
</dbReference>
<keyword evidence="2" id="KW-0012">Acyltransferase</keyword>
<dbReference type="PROSITE" id="PS51186">
    <property type="entry name" value="GNAT"/>
    <property type="match status" value="1"/>
</dbReference>
<dbReference type="InterPro" id="IPR050832">
    <property type="entry name" value="Bact_Acetyltransf"/>
</dbReference>
<dbReference type="CDD" id="cd04301">
    <property type="entry name" value="NAT_SF"/>
    <property type="match status" value="1"/>
</dbReference>
<evidence type="ECO:0000256" key="1">
    <source>
        <dbReference type="ARBA" id="ARBA00022679"/>
    </source>
</evidence>
<sequence length="153" mass="17269">MEQIIIRKAALSDLDILLQFEQGVVEAERPFNPTLNITGVNYYNIYELITAPHIEMLVAVSGDEVVGSGYARIENAKPYLKFDRYAYLGFMYVAPSHRGKGVNKAILAGLTSWSKAQGITELRLEVYLENDIAVKAYEKAGFTKLYAQMRREI</sequence>
<comment type="caution">
    <text evidence="4">The sequence shown here is derived from an EMBL/GenBank/DDBJ whole genome shotgun (WGS) entry which is preliminary data.</text>
</comment>
<feature type="domain" description="N-acetyltransferase" evidence="3">
    <location>
        <begin position="4"/>
        <end position="153"/>
    </location>
</feature>
<dbReference type="OrthoDB" id="1450704at2"/>
<organism evidence="4 5">
    <name type="scientific">Pedobacter lusitanus</name>
    <dbReference type="NCBI Taxonomy" id="1503925"/>
    <lineage>
        <taxon>Bacteria</taxon>
        <taxon>Pseudomonadati</taxon>
        <taxon>Bacteroidota</taxon>
        <taxon>Sphingobacteriia</taxon>
        <taxon>Sphingobacteriales</taxon>
        <taxon>Sphingobacteriaceae</taxon>
        <taxon>Pedobacter</taxon>
    </lineage>
</organism>
<dbReference type="PANTHER" id="PTHR43877">
    <property type="entry name" value="AMINOALKYLPHOSPHONATE N-ACETYLTRANSFERASE-RELATED-RELATED"/>
    <property type="match status" value="1"/>
</dbReference>
<keyword evidence="5" id="KW-1185">Reference proteome</keyword>